<gene>
    <name evidence="1" type="ORF">EVAR_67042_1</name>
</gene>
<organism evidence="1 2">
    <name type="scientific">Eumeta variegata</name>
    <name type="common">Bagworm moth</name>
    <name type="synonym">Eumeta japonica</name>
    <dbReference type="NCBI Taxonomy" id="151549"/>
    <lineage>
        <taxon>Eukaryota</taxon>
        <taxon>Metazoa</taxon>
        <taxon>Ecdysozoa</taxon>
        <taxon>Arthropoda</taxon>
        <taxon>Hexapoda</taxon>
        <taxon>Insecta</taxon>
        <taxon>Pterygota</taxon>
        <taxon>Neoptera</taxon>
        <taxon>Endopterygota</taxon>
        <taxon>Lepidoptera</taxon>
        <taxon>Glossata</taxon>
        <taxon>Ditrysia</taxon>
        <taxon>Tineoidea</taxon>
        <taxon>Psychidae</taxon>
        <taxon>Oiketicinae</taxon>
        <taxon>Eumeta</taxon>
    </lineage>
</organism>
<dbReference type="EMBL" id="BGZK01002173">
    <property type="protein sequence ID" value="GBP91470.1"/>
    <property type="molecule type" value="Genomic_DNA"/>
</dbReference>
<dbReference type="AlphaFoldDB" id="A0A4C1ZTZ9"/>
<evidence type="ECO:0000313" key="2">
    <source>
        <dbReference type="Proteomes" id="UP000299102"/>
    </source>
</evidence>
<accession>A0A4C1ZTZ9</accession>
<comment type="caution">
    <text evidence="1">The sequence shown here is derived from an EMBL/GenBank/DDBJ whole genome shotgun (WGS) entry which is preliminary data.</text>
</comment>
<name>A0A4C1ZTZ9_EUMVA</name>
<proteinExistence type="predicted"/>
<evidence type="ECO:0000313" key="1">
    <source>
        <dbReference type="EMBL" id="GBP91470.1"/>
    </source>
</evidence>
<protein>
    <submittedName>
        <fullName evidence="1">Uncharacterized protein</fullName>
    </submittedName>
</protein>
<sequence>MKFFANKYSRGVTLFTNHPRVTATRNSRGVTNALPAWEGLGYLRNGDRVHGRGKEGVGEGQYSEANSPVTEAVYLPGLQAVCAFPRRPPPAALLLPVSPSYPSPRYGHERMTIDPTRYDVSMSL</sequence>
<reference evidence="1 2" key="1">
    <citation type="journal article" date="2019" name="Commun. Biol.">
        <title>The bagworm genome reveals a unique fibroin gene that provides high tensile strength.</title>
        <authorList>
            <person name="Kono N."/>
            <person name="Nakamura H."/>
            <person name="Ohtoshi R."/>
            <person name="Tomita M."/>
            <person name="Numata K."/>
            <person name="Arakawa K."/>
        </authorList>
    </citation>
    <scope>NUCLEOTIDE SEQUENCE [LARGE SCALE GENOMIC DNA]</scope>
</reference>
<dbReference type="Proteomes" id="UP000299102">
    <property type="component" value="Unassembled WGS sequence"/>
</dbReference>
<keyword evidence="2" id="KW-1185">Reference proteome</keyword>